<accession>A0AAD1U7V2</accession>
<evidence type="ECO:0000313" key="2">
    <source>
        <dbReference type="EMBL" id="CAI2362960.1"/>
    </source>
</evidence>
<name>A0AAD1U7V2_EUPCR</name>
<dbReference type="EMBL" id="CAMPGE010004118">
    <property type="protein sequence ID" value="CAI2362960.1"/>
    <property type="molecule type" value="Genomic_DNA"/>
</dbReference>
<feature type="compositionally biased region" description="Basic and acidic residues" evidence="1">
    <location>
        <begin position="130"/>
        <end position="145"/>
    </location>
</feature>
<evidence type="ECO:0000256" key="1">
    <source>
        <dbReference type="SAM" id="MobiDB-lite"/>
    </source>
</evidence>
<dbReference type="Proteomes" id="UP001295684">
    <property type="component" value="Unassembled WGS sequence"/>
</dbReference>
<feature type="compositionally biased region" description="Basic and acidic residues" evidence="1">
    <location>
        <begin position="416"/>
        <end position="425"/>
    </location>
</feature>
<feature type="compositionally biased region" description="Polar residues" evidence="1">
    <location>
        <begin position="11"/>
        <end position="21"/>
    </location>
</feature>
<reference evidence="2" key="1">
    <citation type="submission" date="2023-07" db="EMBL/GenBank/DDBJ databases">
        <authorList>
            <consortium name="AG Swart"/>
            <person name="Singh M."/>
            <person name="Singh A."/>
            <person name="Seah K."/>
            <person name="Emmerich C."/>
        </authorList>
    </citation>
    <scope>NUCLEOTIDE SEQUENCE</scope>
    <source>
        <strain evidence="2">DP1</strain>
    </source>
</reference>
<feature type="region of interest" description="Disordered" evidence="1">
    <location>
        <begin position="1"/>
        <end position="44"/>
    </location>
</feature>
<feature type="compositionally biased region" description="Basic residues" evidence="1">
    <location>
        <begin position="385"/>
        <end position="396"/>
    </location>
</feature>
<keyword evidence="3" id="KW-1185">Reference proteome</keyword>
<dbReference type="AlphaFoldDB" id="A0AAD1U7V2"/>
<feature type="compositionally biased region" description="Polar residues" evidence="1">
    <location>
        <begin position="118"/>
        <end position="129"/>
    </location>
</feature>
<sequence>MRARDRFPSKLNPQGCNSSKVSPLGRFQQISQNSARRRHEFQKESKLSNLKLFDEKSPSYLSQKEDKLKKQSSLSAFRNRTGSIAFKSQRASNNIKNIALNNESKTPSAGARYFQNSLSRNYSKNTSNEQKPKKSTRFDLSKYSNQRKEKALEKNITQGDLKHRYESLLDKYFHKPAQKEVHREGVESKIKRYQELLNMNSSVENKENDEIVVRKTATMSDEGTKETFETYAETMLENKYLRPTREERIKSLAATNQDDDQEEDFTFTEMEQDYKTREERWKIQTEKLNSWRDEFEQKFKTLEAKTSGLYNKNDEKELNEENFKNNYKDIELVSTINQSDGFKSYFGEYKTINDPEQLNQQEDSKCSDELCEQEESSQQVQVSHKASKPPIYRKSKNQSFDRHSQSQSKVEYSDNESAHSRIIREESEDPDSVDQNLQGVEESLNGLTKIIQSNNSVVKYSDENQRTISEIIPIEVLFQWQMVFKETSPDEIGATSMEYKNELLNLASLISDLLSSD</sequence>
<protein>
    <submittedName>
        <fullName evidence="2">Uncharacterized protein</fullName>
    </submittedName>
</protein>
<feature type="region of interest" description="Disordered" evidence="1">
    <location>
        <begin position="118"/>
        <end position="145"/>
    </location>
</feature>
<evidence type="ECO:0000313" key="3">
    <source>
        <dbReference type="Proteomes" id="UP001295684"/>
    </source>
</evidence>
<feature type="region of interest" description="Disordered" evidence="1">
    <location>
        <begin position="372"/>
        <end position="434"/>
    </location>
</feature>
<comment type="caution">
    <text evidence="2">The sequence shown here is derived from an EMBL/GenBank/DDBJ whole genome shotgun (WGS) entry which is preliminary data.</text>
</comment>
<gene>
    <name evidence="2" type="ORF">ECRASSUSDP1_LOCUS4290</name>
</gene>
<organism evidence="2 3">
    <name type="scientific">Euplotes crassus</name>
    <dbReference type="NCBI Taxonomy" id="5936"/>
    <lineage>
        <taxon>Eukaryota</taxon>
        <taxon>Sar</taxon>
        <taxon>Alveolata</taxon>
        <taxon>Ciliophora</taxon>
        <taxon>Intramacronucleata</taxon>
        <taxon>Spirotrichea</taxon>
        <taxon>Hypotrichia</taxon>
        <taxon>Euplotida</taxon>
        <taxon>Euplotidae</taxon>
        <taxon>Moneuplotes</taxon>
    </lineage>
</organism>
<proteinExistence type="predicted"/>